<evidence type="ECO:0000313" key="2">
    <source>
        <dbReference type="EnsemblPlants" id="OPUNC02G29220.3"/>
    </source>
</evidence>
<sequence length="267" mass="29290">MEDAYNRRRQEPDLAQQSSCSLAFRPPTARCIRGREAGEEGRTRRWLLSRNWEQRDRFAHSPASYQCLNCDAGTGNPRAVLHLRGVPCLMCRHLSPPAAARHLLHCQVRQLAVVSVTTTSPPRAEQRAAVPGDSSSTATPLPQALPRRHQVTVDPSPASPHALISSLPPSPGAVTVVKCAVSPRSPSPQHQGLPSEDDAECLWLSGANRLEVKCVAVLPVARWLAPHLEVCQHSRRRISTAVPNGEIQDLRSSPCRTNNFKVPKTAY</sequence>
<name>A0A0E0K4Y2_ORYPU</name>
<dbReference type="Proteomes" id="UP000026962">
    <property type="component" value="Chromosome 2"/>
</dbReference>
<feature type="region of interest" description="Disordered" evidence="1">
    <location>
        <begin position="118"/>
        <end position="169"/>
    </location>
</feature>
<reference evidence="2" key="2">
    <citation type="submission" date="2018-05" db="EMBL/GenBank/DDBJ databases">
        <title>OpunRS2 (Oryza punctata Reference Sequence Version 2).</title>
        <authorList>
            <person name="Zhang J."/>
            <person name="Kudrna D."/>
            <person name="Lee S."/>
            <person name="Talag J."/>
            <person name="Welchert J."/>
            <person name="Wing R.A."/>
        </authorList>
    </citation>
    <scope>NUCLEOTIDE SEQUENCE [LARGE SCALE GENOMIC DNA]</scope>
</reference>
<dbReference type="HOGENOM" id="CLU_1191532_0_0_1"/>
<dbReference type="Gramene" id="OPUNC02G29220.3">
    <property type="protein sequence ID" value="OPUNC02G29220.3"/>
    <property type="gene ID" value="OPUNC02G29220"/>
</dbReference>
<keyword evidence="3" id="KW-1185">Reference proteome</keyword>
<protein>
    <submittedName>
        <fullName evidence="2">Uncharacterized protein</fullName>
    </submittedName>
</protein>
<proteinExistence type="predicted"/>
<evidence type="ECO:0000313" key="3">
    <source>
        <dbReference type="Proteomes" id="UP000026962"/>
    </source>
</evidence>
<accession>A0A0E0K4Y2</accession>
<dbReference type="EnsemblPlants" id="OPUNC02G29220.3">
    <property type="protein sequence ID" value="OPUNC02G29220.3"/>
    <property type="gene ID" value="OPUNC02G29220"/>
</dbReference>
<evidence type="ECO:0000256" key="1">
    <source>
        <dbReference type="SAM" id="MobiDB-lite"/>
    </source>
</evidence>
<dbReference type="AlphaFoldDB" id="A0A0E0K4Y2"/>
<organism evidence="2">
    <name type="scientific">Oryza punctata</name>
    <name type="common">Red rice</name>
    <dbReference type="NCBI Taxonomy" id="4537"/>
    <lineage>
        <taxon>Eukaryota</taxon>
        <taxon>Viridiplantae</taxon>
        <taxon>Streptophyta</taxon>
        <taxon>Embryophyta</taxon>
        <taxon>Tracheophyta</taxon>
        <taxon>Spermatophyta</taxon>
        <taxon>Magnoliopsida</taxon>
        <taxon>Liliopsida</taxon>
        <taxon>Poales</taxon>
        <taxon>Poaceae</taxon>
        <taxon>BOP clade</taxon>
        <taxon>Oryzoideae</taxon>
        <taxon>Oryzeae</taxon>
        <taxon>Oryzinae</taxon>
        <taxon>Oryza</taxon>
    </lineage>
</organism>
<reference evidence="2" key="1">
    <citation type="submission" date="2015-04" db="UniProtKB">
        <authorList>
            <consortium name="EnsemblPlants"/>
        </authorList>
    </citation>
    <scope>IDENTIFICATION</scope>
</reference>